<feature type="signal peptide" evidence="1">
    <location>
        <begin position="1"/>
        <end position="19"/>
    </location>
</feature>
<dbReference type="OrthoDB" id="1093741at2"/>
<dbReference type="EMBL" id="MVDD01000005">
    <property type="protein sequence ID" value="PKQ63600.1"/>
    <property type="molecule type" value="Genomic_DNA"/>
</dbReference>
<evidence type="ECO:0000256" key="1">
    <source>
        <dbReference type="SAM" id="SignalP"/>
    </source>
</evidence>
<evidence type="ECO:0000313" key="2">
    <source>
        <dbReference type="EMBL" id="PKQ63600.1"/>
    </source>
</evidence>
<feature type="chain" id="PRO_5014943534" evidence="1">
    <location>
        <begin position="20"/>
        <end position="280"/>
    </location>
</feature>
<reference evidence="2 3" key="1">
    <citation type="journal article" date="2017" name="Front. Microbiol.">
        <title>Labilibaculum manganireducens gen. nov., sp. nov. and Labilibaculum filiforme sp. nov., Novel Bacteroidetes Isolated from Subsurface Sediments of the Baltic Sea.</title>
        <authorList>
            <person name="Vandieken V."/>
            <person name="Marshall I.P."/>
            <person name="Niemann H."/>
            <person name="Engelen B."/>
            <person name="Cypionka H."/>
        </authorList>
    </citation>
    <scope>NUCLEOTIDE SEQUENCE [LARGE SCALE GENOMIC DNA]</scope>
    <source>
        <strain evidence="2 3">59.16B</strain>
    </source>
</reference>
<keyword evidence="1" id="KW-0732">Signal</keyword>
<dbReference type="Proteomes" id="UP000233535">
    <property type="component" value="Unassembled WGS sequence"/>
</dbReference>
<keyword evidence="3" id="KW-1185">Reference proteome</keyword>
<dbReference type="AlphaFoldDB" id="A0A2N3HZV2"/>
<evidence type="ECO:0000313" key="3">
    <source>
        <dbReference type="Proteomes" id="UP000233535"/>
    </source>
</evidence>
<accession>A0A2N3HZV2</accession>
<name>A0A2N3HZV2_9BACT</name>
<proteinExistence type="predicted"/>
<gene>
    <name evidence="2" type="ORF">BZG02_09540</name>
</gene>
<comment type="caution">
    <text evidence="2">The sequence shown here is derived from an EMBL/GenBank/DDBJ whole genome shotgun (WGS) entry which is preliminary data.</text>
</comment>
<protein>
    <submittedName>
        <fullName evidence="2">Uncharacterized protein</fullName>
    </submittedName>
</protein>
<sequence length="280" mass="32382">MNRMITCLVICLASFQLFSQEHLPHATDYKHFYTTKTLVVLEDNPFCEYNYKIKEAVEENWKATAYEFISIDEFQKKKHERNYSFLVTSTVTFNKDKTNAQYHFLSLVLGGPAEEIGNMPDLCSIPLSYVNVDEATYIYKLSSIVEFMQNHIALVNKNPEIITENILKYYNKNSAETKYKTLYLLKDELSSEINTLAKISKVYSGKVKLVTADEIEEAIRNKNSQVIFLHKVGPEHTKSKARCFKILIGASDAKFYYFDFHMVKGNEADGFLKSDFKKID</sequence>
<organism evidence="2 3">
    <name type="scientific">Labilibaculum filiforme</name>
    <dbReference type="NCBI Taxonomy" id="1940526"/>
    <lineage>
        <taxon>Bacteria</taxon>
        <taxon>Pseudomonadati</taxon>
        <taxon>Bacteroidota</taxon>
        <taxon>Bacteroidia</taxon>
        <taxon>Marinilabiliales</taxon>
        <taxon>Marinifilaceae</taxon>
        <taxon>Labilibaculum</taxon>
    </lineage>
</organism>